<gene>
    <name evidence="2" type="ORF">C440_04968</name>
</gene>
<evidence type="ECO:0000313" key="2">
    <source>
        <dbReference type="EMBL" id="ELZ96471.1"/>
    </source>
</evidence>
<protein>
    <submittedName>
        <fullName evidence="2">Uncharacterized protein</fullName>
    </submittedName>
</protein>
<keyword evidence="1" id="KW-0812">Transmembrane</keyword>
<dbReference type="Proteomes" id="UP000011550">
    <property type="component" value="Unassembled WGS sequence"/>
</dbReference>
<evidence type="ECO:0000256" key="1">
    <source>
        <dbReference type="SAM" id="Phobius"/>
    </source>
</evidence>
<keyword evidence="1" id="KW-1133">Transmembrane helix</keyword>
<keyword evidence="3" id="KW-1185">Reference proteome</keyword>
<comment type="caution">
    <text evidence="2">The sequence shown here is derived from an EMBL/GenBank/DDBJ whole genome shotgun (WGS) entry which is preliminary data.</text>
</comment>
<organism evidence="2 3">
    <name type="scientific">Haloferax mucosum ATCC BAA-1512</name>
    <dbReference type="NCBI Taxonomy" id="662479"/>
    <lineage>
        <taxon>Archaea</taxon>
        <taxon>Methanobacteriati</taxon>
        <taxon>Methanobacteriota</taxon>
        <taxon>Stenosarchaea group</taxon>
        <taxon>Halobacteria</taxon>
        <taxon>Halobacteriales</taxon>
        <taxon>Haloferacaceae</taxon>
        <taxon>Haloferax</taxon>
    </lineage>
</organism>
<name>M0II70_9EURY</name>
<dbReference type="PATRIC" id="fig|662479.7.peg.1017"/>
<feature type="transmembrane region" description="Helical" evidence="1">
    <location>
        <begin position="14"/>
        <end position="47"/>
    </location>
</feature>
<keyword evidence="1" id="KW-0472">Membrane</keyword>
<dbReference type="AlphaFoldDB" id="M0II70"/>
<dbReference type="EMBL" id="AOLN01000007">
    <property type="protein sequence ID" value="ELZ96471.1"/>
    <property type="molecule type" value="Genomic_DNA"/>
</dbReference>
<sequence>MPWAYALVAPLSFVVWWFFASILAWIPGVSLFGVFVGPPVSAVLYVWQRGRVATVAEPPSES</sequence>
<proteinExistence type="predicted"/>
<evidence type="ECO:0000313" key="3">
    <source>
        <dbReference type="Proteomes" id="UP000011550"/>
    </source>
</evidence>
<accession>M0II70</accession>
<reference evidence="2 3" key="1">
    <citation type="journal article" date="2014" name="PLoS Genet.">
        <title>Phylogenetically driven sequencing of extremely halophilic archaea reveals strategies for static and dynamic osmo-response.</title>
        <authorList>
            <person name="Becker E.A."/>
            <person name="Seitzer P.M."/>
            <person name="Tritt A."/>
            <person name="Larsen D."/>
            <person name="Krusor M."/>
            <person name="Yao A.I."/>
            <person name="Wu D."/>
            <person name="Madern D."/>
            <person name="Eisen J.A."/>
            <person name="Darling A.E."/>
            <person name="Facciotti M.T."/>
        </authorList>
    </citation>
    <scope>NUCLEOTIDE SEQUENCE [LARGE SCALE GENOMIC DNA]</scope>
    <source>
        <strain evidence="2 3">ATCC BAA-1512</strain>
    </source>
</reference>